<sequence length="565" mass="62655">MKSALRRASTQPEAGEASHPDTVGAKHTSTTPLDGLRRPSLANISRRLGRSKKSQPTSTPPSTDDNHLGTLFISLPNELHALVLTFLDPTDILSLRLTSHATFSILNHCASTLLNTHFPQCLTHVRVSHVLSLHPPSLPNTSLNHHLVLLRRNALVTQTTNLLNAFMQMKIYMLPPSRQHPERITVLGTARTALLTQHLHPALWTADHYLSAYRNLLLHTHPSHTSRERSRFWRCVPCGQTLTETVAGYAPESLLPAYQAMRLLGIHLKASSRAPTYAGTIERALRRWTRRPAAEEELAIVMLLGGLDVMRRVTMLRGTYNSRLEIVRGFLEEVEEAVEARKLQQQQGKDQREKSRVGRMVVGKRGIERVELLEDATADRSTERVGAPDGLPLDHKGKGVDARPQANDTSSAPPETSRSISGDDDPIAALALPHHLLTEGVLDQIPLLEDILLPELRRRIEAEGLVDHLPEEDREEELETPFHWVRRVICGEEEGLKNENQSTQQDEEEPAHDAGIGVWDAAATQAAQAPQQPTPPQQGGRRGSGSPAMFGSMSRHMLVSLGRDD</sequence>
<feature type="compositionally biased region" description="Low complexity" evidence="1">
    <location>
        <begin position="54"/>
        <end position="63"/>
    </location>
</feature>
<gene>
    <name evidence="3" type="ORF">HMPREF1541_01614</name>
</gene>
<feature type="region of interest" description="Disordered" evidence="1">
    <location>
        <begin position="497"/>
        <end position="565"/>
    </location>
</feature>
<evidence type="ECO:0000313" key="4">
    <source>
        <dbReference type="Proteomes" id="UP000030752"/>
    </source>
</evidence>
<dbReference type="EMBL" id="KB822718">
    <property type="protein sequence ID" value="ETN42458.1"/>
    <property type="molecule type" value="Genomic_DNA"/>
</dbReference>
<reference evidence="3 4" key="1">
    <citation type="submission" date="2013-03" db="EMBL/GenBank/DDBJ databases">
        <title>The Genome Sequence of Phialophora europaea CBS 101466.</title>
        <authorList>
            <consortium name="The Broad Institute Genomics Platform"/>
            <person name="Cuomo C."/>
            <person name="de Hoog S."/>
            <person name="Gorbushina A."/>
            <person name="Walker B."/>
            <person name="Young S.K."/>
            <person name="Zeng Q."/>
            <person name="Gargeya S."/>
            <person name="Fitzgerald M."/>
            <person name="Haas B."/>
            <person name="Abouelleil A."/>
            <person name="Allen A.W."/>
            <person name="Alvarado L."/>
            <person name="Arachchi H.M."/>
            <person name="Berlin A.M."/>
            <person name="Chapman S.B."/>
            <person name="Gainer-Dewar J."/>
            <person name="Goldberg J."/>
            <person name="Griggs A."/>
            <person name="Gujja S."/>
            <person name="Hansen M."/>
            <person name="Howarth C."/>
            <person name="Imamovic A."/>
            <person name="Ireland A."/>
            <person name="Larimer J."/>
            <person name="McCowan C."/>
            <person name="Murphy C."/>
            <person name="Pearson M."/>
            <person name="Poon T.W."/>
            <person name="Priest M."/>
            <person name="Roberts A."/>
            <person name="Saif S."/>
            <person name="Shea T."/>
            <person name="Sisk P."/>
            <person name="Sykes S."/>
            <person name="Wortman J."/>
            <person name="Nusbaum C."/>
            <person name="Birren B."/>
        </authorList>
    </citation>
    <scope>NUCLEOTIDE SEQUENCE [LARGE SCALE GENOMIC DNA]</scope>
    <source>
        <strain evidence="3 4">CBS 101466</strain>
    </source>
</reference>
<dbReference type="PROSITE" id="PS50181">
    <property type="entry name" value="FBOX"/>
    <property type="match status" value="1"/>
</dbReference>
<dbReference type="eggNOG" id="ENOG502S9GA">
    <property type="taxonomic scope" value="Eukaryota"/>
</dbReference>
<feature type="compositionally biased region" description="Polar residues" evidence="1">
    <location>
        <begin position="406"/>
        <end position="420"/>
    </location>
</feature>
<dbReference type="VEuPathDB" id="FungiDB:HMPREF1541_01614"/>
<dbReference type="GeneID" id="19968953"/>
<dbReference type="OrthoDB" id="5396937at2759"/>
<dbReference type="HOGENOM" id="CLU_482326_0_0_1"/>
<feature type="domain" description="F-box" evidence="2">
    <location>
        <begin position="69"/>
        <end position="117"/>
    </location>
</feature>
<dbReference type="RefSeq" id="XP_008714194.1">
    <property type="nucleotide sequence ID" value="XM_008715972.1"/>
</dbReference>
<dbReference type="InterPro" id="IPR001810">
    <property type="entry name" value="F-box_dom"/>
</dbReference>
<dbReference type="AlphaFoldDB" id="W2S352"/>
<accession>W2S352</accession>
<name>W2S352_CYPE1</name>
<feature type="region of interest" description="Disordered" evidence="1">
    <location>
        <begin position="378"/>
        <end position="426"/>
    </location>
</feature>
<organism evidence="3 4">
    <name type="scientific">Cyphellophora europaea (strain CBS 101466)</name>
    <name type="common">Phialophora europaea</name>
    <dbReference type="NCBI Taxonomy" id="1220924"/>
    <lineage>
        <taxon>Eukaryota</taxon>
        <taxon>Fungi</taxon>
        <taxon>Dikarya</taxon>
        <taxon>Ascomycota</taxon>
        <taxon>Pezizomycotina</taxon>
        <taxon>Eurotiomycetes</taxon>
        <taxon>Chaetothyriomycetidae</taxon>
        <taxon>Chaetothyriales</taxon>
        <taxon>Cyphellophoraceae</taxon>
        <taxon>Cyphellophora</taxon>
    </lineage>
</organism>
<dbReference type="InParanoid" id="W2S352"/>
<dbReference type="Pfam" id="PF00646">
    <property type="entry name" value="F-box"/>
    <property type="match status" value="1"/>
</dbReference>
<dbReference type="InterPro" id="IPR036047">
    <property type="entry name" value="F-box-like_dom_sf"/>
</dbReference>
<keyword evidence="4" id="KW-1185">Reference proteome</keyword>
<protein>
    <recommendedName>
        <fullName evidence="2">F-box domain-containing protein</fullName>
    </recommendedName>
</protein>
<evidence type="ECO:0000259" key="2">
    <source>
        <dbReference type="PROSITE" id="PS50181"/>
    </source>
</evidence>
<dbReference type="SUPFAM" id="SSF81383">
    <property type="entry name" value="F-box domain"/>
    <property type="match status" value="1"/>
</dbReference>
<feature type="compositionally biased region" description="Basic and acidic residues" evidence="1">
    <location>
        <begin position="392"/>
        <end position="401"/>
    </location>
</feature>
<evidence type="ECO:0000313" key="3">
    <source>
        <dbReference type="EMBL" id="ETN42458.1"/>
    </source>
</evidence>
<dbReference type="Proteomes" id="UP000030752">
    <property type="component" value="Unassembled WGS sequence"/>
</dbReference>
<feature type="region of interest" description="Disordered" evidence="1">
    <location>
        <begin position="1"/>
        <end position="66"/>
    </location>
</feature>
<proteinExistence type="predicted"/>
<evidence type="ECO:0000256" key="1">
    <source>
        <dbReference type="SAM" id="MobiDB-lite"/>
    </source>
</evidence>
<feature type="compositionally biased region" description="Low complexity" evidence="1">
    <location>
        <begin position="521"/>
        <end position="531"/>
    </location>
</feature>
<dbReference type="STRING" id="1220924.W2S352"/>
<dbReference type="CDD" id="cd09917">
    <property type="entry name" value="F-box_SF"/>
    <property type="match status" value="1"/>
</dbReference>